<proteinExistence type="predicted"/>
<dbReference type="AlphaFoldDB" id="A0A8J4FJ13"/>
<keyword evidence="3" id="KW-1185">Reference proteome</keyword>
<reference evidence="1" key="1">
    <citation type="journal article" date="2021" name="Proc. Natl. Acad. Sci. U.S.A.">
        <title>Three genomes in the algal genus Volvox reveal the fate of a haploid sex-determining region after a transition to homothallism.</title>
        <authorList>
            <person name="Yamamoto K."/>
            <person name="Hamaji T."/>
            <person name="Kawai-Toyooka H."/>
            <person name="Matsuzaki R."/>
            <person name="Takahashi F."/>
            <person name="Nishimura Y."/>
            <person name="Kawachi M."/>
            <person name="Noguchi H."/>
            <person name="Minakuchi Y."/>
            <person name="Umen J.G."/>
            <person name="Toyoda A."/>
            <person name="Nozaki H."/>
        </authorList>
    </citation>
    <scope>NUCLEOTIDE SEQUENCE</scope>
    <source>
        <strain evidence="2">NIES-3785</strain>
        <strain evidence="1">NIES-3786</strain>
    </source>
</reference>
<comment type="caution">
    <text evidence="1">The sequence shown here is derived from an EMBL/GenBank/DDBJ whole genome shotgun (WGS) entry which is preliminary data.</text>
</comment>
<dbReference type="Proteomes" id="UP000747110">
    <property type="component" value="Unassembled WGS sequence"/>
</dbReference>
<organism evidence="1 3">
    <name type="scientific">Volvox reticuliferus</name>
    <dbReference type="NCBI Taxonomy" id="1737510"/>
    <lineage>
        <taxon>Eukaryota</taxon>
        <taxon>Viridiplantae</taxon>
        <taxon>Chlorophyta</taxon>
        <taxon>core chlorophytes</taxon>
        <taxon>Chlorophyceae</taxon>
        <taxon>CS clade</taxon>
        <taxon>Chlamydomonadales</taxon>
        <taxon>Volvocaceae</taxon>
        <taxon>Volvox</taxon>
    </lineage>
</organism>
<protein>
    <submittedName>
        <fullName evidence="1">Uncharacterized protein</fullName>
    </submittedName>
</protein>
<dbReference type="EMBL" id="BNCP01000004">
    <property type="protein sequence ID" value="GIL72780.1"/>
    <property type="molecule type" value="Genomic_DNA"/>
</dbReference>
<evidence type="ECO:0000313" key="1">
    <source>
        <dbReference type="EMBL" id="GIL72780.1"/>
    </source>
</evidence>
<accession>A0A8J4FJ13</accession>
<sequence>MEIGTGWHMASELNLTVDAILHRGLAARLRLRCFEGGRSRLSVLEILYCVAVDGGGTATLRIQIILMGTVAALAQHSGSTCDTTYDGSHGFGSGSMGESIAP</sequence>
<gene>
    <name evidence="1" type="ORF">Vretifemale_3089</name>
    <name evidence="2" type="ORF">Vretimale_4483</name>
</gene>
<evidence type="ECO:0000313" key="3">
    <source>
        <dbReference type="Proteomes" id="UP000747110"/>
    </source>
</evidence>
<dbReference type="Proteomes" id="UP000722791">
    <property type="component" value="Unassembled WGS sequence"/>
</dbReference>
<dbReference type="EMBL" id="BNCQ01000006">
    <property type="protein sequence ID" value="GIL99260.1"/>
    <property type="molecule type" value="Genomic_DNA"/>
</dbReference>
<name>A0A8J4FJ13_9CHLO</name>
<evidence type="ECO:0000313" key="2">
    <source>
        <dbReference type="EMBL" id="GIL99260.1"/>
    </source>
</evidence>